<dbReference type="PANTHER" id="PTHR32305">
    <property type="match status" value="1"/>
</dbReference>
<dbReference type="Proteomes" id="UP000699975">
    <property type="component" value="Unassembled WGS sequence"/>
</dbReference>
<gene>
    <name evidence="1" type="ORF">KCG45_03115</name>
</gene>
<name>A0ABS6SJI1_9SPHN</name>
<comment type="caution">
    <text evidence="1">The sequence shown here is derived from an EMBL/GenBank/DDBJ whole genome shotgun (WGS) entry which is preliminary data.</text>
</comment>
<dbReference type="PANTHER" id="PTHR32305:SF15">
    <property type="entry name" value="PROTEIN RHSA-RELATED"/>
    <property type="match status" value="1"/>
</dbReference>
<accession>A0ABS6SJI1</accession>
<protein>
    <submittedName>
        <fullName evidence="1">RHS repeat-associated core domain-containing protein</fullName>
    </submittedName>
</protein>
<dbReference type="InterPro" id="IPR022385">
    <property type="entry name" value="Rhs_assc_core"/>
</dbReference>
<proteinExistence type="predicted"/>
<dbReference type="NCBIfam" id="TIGR03696">
    <property type="entry name" value="Rhs_assc_core"/>
    <property type="match status" value="1"/>
</dbReference>
<dbReference type="InterPro" id="IPR050708">
    <property type="entry name" value="T6SS_VgrG/RHS"/>
</dbReference>
<evidence type="ECO:0000313" key="1">
    <source>
        <dbReference type="EMBL" id="MBV7265155.1"/>
    </source>
</evidence>
<reference evidence="1 2" key="1">
    <citation type="submission" date="2021-04" db="EMBL/GenBank/DDBJ databases">
        <authorList>
            <person name="Pira H."/>
            <person name="Risdian C."/>
            <person name="Wink J."/>
        </authorList>
    </citation>
    <scope>NUCLEOTIDE SEQUENCE [LARGE SCALE GENOMIC DNA]</scope>
    <source>
        <strain evidence="1 2">WH131</strain>
    </source>
</reference>
<keyword evidence="2" id="KW-1185">Reference proteome</keyword>
<sequence length="126" mass="14372">MWLPGVGMYYYKARFYSPTLGRFLQTDPIGYEDQFNLYAYVGNDPINGVDPTGEIVVKGSEVQRAMSLAALKKAESKTKELNHRHNALVESKICTCWNSNRIEKVRVLTIMTTTKRAMELEIHLQA</sequence>
<organism evidence="1 2">
    <name type="scientific">Erythrobacter ani</name>
    <dbReference type="NCBI Taxonomy" id="2827235"/>
    <lineage>
        <taxon>Bacteria</taxon>
        <taxon>Pseudomonadati</taxon>
        <taxon>Pseudomonadota</taxon>
        <taxon>Alphaproteobacteria</taxon>
        <taxon>Sphingomonadales</taxon>
        <taxon>Erythrobacteraceae</taxon>
        <taxon>Erythrobacter/Porphyrobacter group</taxon>
        <taxon>Erythrobacter</taxon>
    </lineage>
</organism>
<evidence type="ECO:0000313" key="2">
    <source>
        <dbReference type="Proteomes" id="UP000699975"/>
    </source>
</evidence>
<dbReference type="EMBL" id="JAGSPB010000001">
    <property type="protein sequence ID" value="MBV7265155.1"/>
    <property type="molecule type" value="Genomic_DNA"/>
</dbReference>